<dbReference type="RefSeq" id="XP_068363143.1">
    <property type="nucleotide sequence ID" value="XM_068501660.1"/>
</dbReference>
<dbReference type="OrthoDB" id="10537313at2759"/>
<dbReference type="Proteomes" id="UP000179807">
    <property type="component" value="Unassembled WGS sequence"/>
</dbReference>
<evidence type="ECO:0000313" key="2">
    <source>
        <dbReference type="Proteomes" id="UP000179807"/>
    </source>
</evidence>
<name>A0A1J4KEZ6_9EUKA</name>
<gene>
    <name evidence="1" type="ORF">TRFO_20919</name>
</gene>
<reference evidence="1" key="1">
    <citation type="submission" date="2016-10" db="EMBL/GenBank/DDBJ databases">
        <authorList>
            <person name="Benchimol M."/>
            <person name="Almeida L.G."/>
            <person name="Vasconcelos A.T."/>
            <person name="Perreira-Neves A."/>
            <person name="Rosa I.A."/>
            <person name="Tasca T."/>
            <person name="Bogo M.R."/>
            <person name="de Souza W."/>
        </authorList>
    </citation>
    <scope>NUCLEOTIDE SEQUENCE [LARGE SCALE GENOMIC DNA]</scope>
    <source>
        <strain evidence="1">K</strain>
    </source>
</reference>
<dbReference type="GeneID" id="94836364"/>
<dbReference type="AlphaFoldDB" id="A0A1J4KEZ6"/>
<protein>
    <submittedName>
        <fullName evidence="1">Uncharacterized protein</fullName>
    </submittedName>
</protein>
<accession>A0A1J4KEZ6</accession>
<keyword evidence="2" id="KW-1185">Reference proteome</keyword>
<dbReference type="VEuPathDB" id="TrichDB:TRFO_20919"/>
<organism evidence="1 2">
    <name type="scientific">Tritrichomonas foetus</name>
    <dbReference type="NCBI Taxonomy" id="1144522"/>
    <lineage>
        <taxon>Eukaryota</taxon>
        <taxon>Metamonada</taxon>
        <taxon>Parabasalia</taxon>
        <taxon>Tritrichomonadida</taxon>
        <taxon>Tritrichomonadidae</taxon>
        <taxon>Tritrichomonas</taxon>
    </lineage>
</organism>
<proteinExistence type="predicted"/>
<evidence type="ECO:0000313" key="1">
    <source>
        <dbReference type="EMBL" id="OHT10007.1"/>
    </source>
</evidence>
<comment type="caution">
    <text evidence="1">The sequence shown here is derived from an EMBL/GenBank/DDBJ whole genome shotgun (WGS) entry which is preliminary data.</text>
</comment>
<dbReference type="EMBL" id="MLAK01000624">
    <property type="protein sequence ID" value="OHT10007.1"/>
    <property type="molecule type" value="Genomic_DNA"/>
</dbReference>
<sequence length="331" mass="39002">MVIHHSPFHTSVSVNLYSIICHFFVNIYRLHNFYLRSNYIQKINLRLQSKIYQMTVDINLELNAARAQLQALQDNCTIYRGLQALLKGEIIPGDKGKIELVAKAVRENYSIPLKYTQSHASLKSLFEYAYEVSDTQLILWVERQISQVLSPSLVFYFRGQMRQTKRMPGFIQTNRQDFLSRYKTMNLKDLLRFSYKEDRDSFWGHQIIRFHKANMVRSKMEEPVPVENIVPKPMAETLRVSYLHEGVSRYKDYEPSKIVHEAKVSPYVYVPCLMECHAPRMNWIAVFNNNTIRHGVIVKKYALPKEVLIKLFEKYKAPEDQVKAFLKIKEK</sequence>